<dbReference type="PANTHER" id="PTHR47338:SF10">
    <property type="entry name" value="TRANSCRIPTION FACTOR DOMAIN-CONTAINING PROTEIN-RELATED"/>
    <property type="match status" value="1"/>
</dbReference>
<accession>A0A178ZBY8</accession>
<evidence type="ECO:0000256" key="5">
    <source>
        <dbReference type="ARBA" id="ARBA00023242"/>
    </source>
</evidence>
<dbReference type="RefSeq" id="XP_018690661.1">
    <property type="nucleotide sequence ID" value="XM_018839540.1"/>
</dbReference>
<feature type="region of interest" description="Disordered" evidence="6">
    <location>
        <begin position="443"/>
        <end position="464"/>
    </location>
</feature>
<dbReference type="GO" id="GO:0008270">
    <property type="term" value="F:zinc ion binding"/>
    <property type="evidence" value="ECO:0007669"/>
    <property type="project" value="InterPro"/>
</dbReference>
<dbReference type="GO" id="GO:0000981">
    <property type="term" value="F:DNA-binding transcription factor activity, RNA polymerase II-specific"/>
    <property type="evidence" value="ECO:0007669"/>
    <property type="project" value="InterPro"/>
</dbReference>
<keyword evidence="2" id="KW-0479">Metal-binding</keyword>
<keyword evidence="4" id="KW-0804">Transcription</keyword>
<dbReference type="AlphaFoldDB" id="A0A178ZBY8"/>
<dbReference type="OrthoDB" id="3862662at2759"/>
<evidence type="ECO:0000256" key="1">
    <source>
        <dbReference type="ARBA" id="ARBA00004123"/>
    </source>
</evidence>
<name>A0A178ZBY8_9EURO</name>
<evidence type="ECO:0000256" key="4">
    <source>
        <dbReference type="ARBA" id="ARBA00023163"/>
    </source>
</evidence>
<evidence type="ECO:0000313" key="9">
    <source>
        <dbReference type="Proteomes" id="UP000078343"/>
    </source>
</evidence>
<evidence type="ECO:0000256" key="2">
    <source>
        <dbReference type="ARBA" id="ARBA00022723"/>
    </source>
</evidence>
<evidence type="ECO:0000313" key="8">
    <source>
        <dbReference type="EMBL" id="OAP57294.1"/>
    </source>
</evidence>
<feature type="compositionally biased region" description="Low complexity" evidence="6">
    <location>
        <begin position="443"/>
        <end position="463"/>
    </location>
</feature>
<keyword evidence="9" id="KW-1185">Reference proteome</keyword>
<comment type="subcellular location">
    <subcellularLocation>
        <location evidence="1">Nucleus</location>
    </subcellularLocation>
</comment>
<dbReference type="GO" id="GO:0006351">
    <property type="term" value="P:DNA-templated transcription"/>
    <property type="evidence" value="ECO:0007669"/>
    <property type="project" value="InterPro"/>
</dbReference>
<comment type="caution">
    <text evidence="8">The sequence shown here is derived from an EMBL/GenBank/DDBJ whole genome shotgun (WGS) entry which is preliminary data.</text>
</comment>
<gene>
    <name evidence="8" type="ORF">AYL99_08032</name>
</gene>
<dbReference type="GO" id="GO:0003677">
    <property type="term" value="F:DNA binding"/>
    <property type="evidence" value="ECO:0007669"/>
    <property type="project" value="InterPro"/>
</dbReference>
<evidence type="ECO:0000259" key="7">
    <source>
        <dbReference type="SMART" id="SM00906"/>
    </source>
</evidence>
<evidence type="ECO:0000256" key="6">
    <source>
        <dbReference type="SAM" id="MobiDB-lite"/>
    </source>
</evidence>
<reference evidence="8 9" key="1">
    <citation type="submission" date="2016-04" db="EMBL/GenBank/DDBJ databases">
        <title>Draft genome of Fonsecaea erecta CBS 125763.</title>
        <authorList>
            <person name="Weiss V.A."/>
            <person name="Vicente V.A."/>
            <person name="Raittz R.T."/>
            <person name="Moreno L.F."/>
            <person name="De Souza E.M."/>
            <person name="Pedrosa F.O."/>
            <person name="Steffens M.B."/>
            <person name="Faoro H."/>
            <person name="Tadra-Sfeir M.Z."/>
            <person name="Najafzadeh M.J."/>
            <person name="Felipe M.S."/>
            <person name="Teixeira M."/>
            <person name="Sun J."/>
            <person name="Xi L."/>
            <person name="Gomes R."/>
            <person name="De Azevedo C.M."/>
            <person name="Salgado C.G."/>
            <person name="Da Silva M.B."/>
            <person name="Nascimento M.F."/>
            <person name="Queiroz-Telles F."/>
            <person name="Attili D.S."/>
            <person name="Gorbushina A."/>
        </authorList>
    </citation>
    <scope>NUCLEOTIDE SEQUENCE [LARGE SCALE GENOMIC DNA]</scope>
    <source>
        <strain evidence="8 9">CBS 125763</strain>
    </source>
</reference>
<dbReference type="Proteomes" id="UP000078343">
    <property type="component" value="Unassembled WGS sequence"/>
</dbReference>
<dbReference type="SMART" id="SM00906">
    <property type="entry name" value="Fungal_trans"/>
    <property type="match status" value="1"/>
</dbReference>
<dbReference type="Pfam" id="PF04082">
    <property type="entry name" value="Fungal_trans"/>
    <property type="match status" value="1"/>
</dbReference>
<dbReference type="STRING" id="1367422.A0A178ZBY8"/>
<dbReference type="GO" id="GO:0005634">
    <property type="term" value="C:nucleus"/>
    <property type="evidence" value="ECO:0007669"/>
    <property type="project" value="UniProtKB-SubCell"/>
</dbReference>
<dbReference type="GeneID" id="30012200"/>
<dbReference type="EMBL" id="LVYI01000007">
    <property type="protein sequence ID" value="OAP57294.1"/>
    <property type="molecule type" value="Genomic_DNA"/>
</dbReference>
<protein>
    <recommendedName>
        <fullName evidence="7">Xylanolytic transcriptional activator regulatory domain-containing protein</fullName>
    </recommendedName>
</protein>
<proteinExistence type="predicted"/>
<dbReference type="PANTHER" id="PTHR47338">
    <property type="entry name" value="ZN(II)2CYS6 TRANSCRIPTION FACTOR (EUROFUNG)-RELATED"/>
    <property type="match status" value="1"/>
</dbReference>
<keyword evidence="3" id="KW-0805">Transcription regulation</keyword>
<dbReference type="CDD" id="cd12148">
    <property type="entry name" value="fungal_TF_MHR"/>
    <property type="match status" value="1"/>
</dbReference>
<feature type="domain" description="Xylanolytic transcriptional activator regulatory" evidence="7">
    <location>
        <begin position="243"/>
        <end position="329"/>
    </location>
</feature>
<dbReference type="InterPro" id="IPR050815">
    <property type="entry name" value="TF_fung"/>
</dbReference>
<organism evidence="8 9">
    <name type="scientific">Fonsecaea erecta</name>
    <dbReference type="NCBI Taxonomy" id="1367422"/>
    <lineage>
        <taxon>Eukaryota</taxon>
        <taxon>Fungi</taxon>
        <taxon>Dikarya</taxon>
        <taxon>Ascomycota</taxon>
        <taxon>Pezizomycotina</taxon>
        <taxon>Eurotiomycetes</taxon>
        <taxon>Chaetothyriomycetidae</taxon>
        <taxon>Chaetothyriales</taxon>
        <taxon>Herpotrichiellaceae</taxon>
        <taxon>Fonsecaea</taxon>
    </lineage>
</organism>
<evidence type="ECO:0000256" key="3">
    <source>
        <dbReference type="ARBA" id="ARBA00023015"/>
    </source>
</evidence>
<sequence length="599" mass="66710">MFLSSLECYEESTGFAIADKPDFNLQGANEYTLQHSFSSSLSDIFVGADFPSQPPSPYTSQRYPSLEIQQVSSLILQDDDNGQCARQTKRSVVETDPLSTSLPLSRTSESKVYTLTARNDLVRQLVDLFFDRVSGFIPIFHRPQFYARYLDKRPKDTVGKSLSLETALILNSMMALSARFSSAAHLADVAPIRRGERFAKEAQSIYADGTRLQGDGFAPSLQYLQGCILLSFYHNTHSSTSFGWTLTGVCTRLAYDLGIDVTDEDICQQPDLFLNQWSSPEEWVFREELRRAWWSVWELDTFASTVARRPYTIDGNKMHVLLPCSDERWFQEQPIASAPMGPTPATAWKSLQGSPNQDERAWFLVANFLMALAYDLKAQRRVSQQARAEMQSALTCFSLNLPKQFRLNPSVFVFNDLTFARSNWIITTNIILQSARTYEALTASSSDDTSRSPSASPTSTTLSGEEEQVAAQKCVQHAHEVIRAIKAWSPDYIAYSTPFIVCSLVGPAAMHVLQTRSVGSTALSSLNRDVICLAIAQFARHWGIGSIMLDLTHALNKLIGVDPTALTAREQELAVRYAQIAPSIRGKPRSAGPPAWSTP</sequence>
<dbReference type="InterPro" id="IPR007219">
    <property type="entry name" value="XnlR_reg_dom"/>
</dbReference>
<keyword evidence="5" id="KW-0539">Nucleus</keyword>